<evidence type="ECO:0000313" key="3">
    <source>
        <dbReference type="Proteomes" id="UP000663829"/>
    </source>
</evidence>
<keyword evidence="3" id="KW-1185">Reference proteome</keyword>
<dbReference type="AlphaFoldDB" id="A0A816AEV1"/>
<dbReference type="Proteomes" id="UP000681722">
    <property type="component" value="Unassembled WGS sequence"/>
</dbReference>
<dbReference type="OrthoDB" id="6613779at2759"/>
<dbReference type="Proteomes" id="UP000663829">
    <property type="component" value="Unassembled WGS sequence"/>
</dbReference>
<organism evidence="1 3">
    <name type="scientific">Didymodactylos carnosus</name>
    <dbReference type="NCBI Taxonomy" id="1234261"/>
    <lineage>
        <taxon>Eukaryota</taxon>
        <taxon>Metazoa</taxon>
        <taxon>Spiralia</taxon>
        <taxon>Gnathifera</taxon>
        <taxon>Rotifera</taxon>
        <taxon>Eurotatoria</taxon>
        <taxon>Bdelloidea</taxon>
        <taxon>Philodinida</taxon>
        <taxon>Philodinidae</taxon>
        <taxon>Didymodactylos</taxon>
    </lineage>
</organism>
<evidence type="ECO:0000313" key="1">
    <source>
        <dbReference type="EMBL" id="CAF1595044.1"/>
    </source>
</evidence>
<gene>
    <name evidence="1" type="ORF">GPM918_LOCUS42020</name>
    <name evidence="2" type="ORF">SRO942_LOCUS43183</name>
</gene>
<dbReference type="EMBL" id="CAJNOQ010034498">
    <property type="protein sequence ID" value="CAF1595044.1"/>
    <property type="molecule type" value="Genomic_DNA"/>
</dbReference>
<dbReference type="EMBL" id="CAJOBC010100768">
    <property type="protein sequence ID" value="CAF4469316.1"/>
    <property type="molecule type" value="Genomic_DNA"/>
</dbReference>
<evidence type="ECO:0000313" key="2">
    <source>
        <dbReference type="EMBL" id="CAF4469316.1"/>
    </source>
</evidence>
<reference evidence="1" key="1">
    <citation type="submission" date="2021-02" db="EMBL/GenBank/DDBJ databases">
        <authorList>
            <person name="Nowell W R."/>
        </authorList>
    </citation>
    <scope>NUCLEOTIDE SEQUENCE</scope>
</reference>
<proteinExistence type="predicted"/>
<name>A0A816AEV1_9BILA</name>
<accession>A0A816AEV1</accession>
<comment type="caution">
    <text evidence="1">The sequence shown here is derived from an EMBL/GenBank/DDBJ whole genome shotgun (WGS) entry which is preliminary data.</text>
</comment>
<sequence>MNVQKAEKLSAIRVEQEDEHGRITRKGKNEGVDLDIHLISGRLLLLSEEIDLEEYQRLCSHFGYNYLEVFKKARDSDISTSEDEDSED</sequence>
<protein>
    <submittedName>
        <fullName evidence="1">Uncharacterized protein</fullName>
    </submittedName>
</protein>